<organism evidence="1 2">
    <name type="scientific">Paenalkalicoccus suaedae</name>
    <dbReference type="NCBI Taxonomy" id="2592382"/>
    <lineage>
        <taxon>Bacteria</taxon>
        <taxon>Bacillati</taxon>
        <taxon>Bacillota</taxon>
        <taxon>Bacilli</taxon>
        <taxon>Bacillales</taxon>
        <taxon>Bacillaceae</taxon>
        <taxon>Paenalkalicoccus</taxon>
    </lineage>
</organism>
<sequence>MSDYTVREFIQKTKRDTRDKDAFDLQTDRILEVNLTSSLWAKIGSMISYTGDIKFTREGVFEHGVSKMLKKSFTSEGEDLMKAEGRGTLFLADDGKKITILELENDQITINGNDILAFEPTIEWDIKLMRKLAGAMSGGLFNIELEGYGKVAMTTHYEPLTLIVEPGKPVMTDPGATVAWSTNLKPEFRTDVSVKTFLGRGSGESIQMEFEGDGFVIVQSKEE</sequence>
<protein>
    <submittedName>
        <fullName evidence="1">AIM24 family protein</fullName>
    </submittedName>
</protein>
<dbReference type="SUPFAM" id="SSF51219">
    <property type="entry name" value="TRAP-like"/>
    <property type="match status" value="1"/>
</dbReference>
<dbReference type="Pfam" id="PF01987">
    <property type="entry name" value="AIM24"/>
    <property type="match status" value="1"/>
</dbReference>
<proteinExistence type="predicted"/>
<evidence type="ECO:0000313" key="2">
    <source>
        <dbReference type="Proteomes" id="UP000318138"/>
    </source>
</evidence>
<dbReference type="InterPro" id="IPR002838">
    <property type="entry name" value="AIM24"/>
</dbReference>
<dbReference type="InterPro" id="IPR036983">
    <property type="entry name" value="AIM24_sf"/>
</dbReference>
<dbReference type="PANTHER" id="PTHR38074:SF1">
    <property type="entry name" value="ALTERED INHERITANCE OF MITOCHONDRIA PROTEIN 24, MITOCHONDRIAL"/>
    <property type="match status" value="1"/>
</dbReference>
<evidence type="ECO:0000313" key="1">
    <source>
        <dbReference type="EMBL" id="QKS70045.1"/>
    </source>
</evidence>
<dbReference type="Gene3D" id="3.60.160.10">
    <property type="entry name" value="Mitochondrial biogenesis AIM24"/>
    <property type="match status" value="1"/>
</dbReference>
<accession>A0A859FCQ8</accession>
<dbReference type="InterPro" id="IPR016031">
    <property type="entry name" value="Trp_RNA-bd_attenuator-like_dom"/>
</dbReference>
<dbReference type="EMBL" id="CP041372">
    <property type="protein sequence ID" value="QKS70045.1"/>
    <property type="molecule type" value="Genomic_DNA"/>
</dbReference>
<dbReference type="PANTHER" id="PTHR38074">
    <property type="entry name" value="ALTERED INHERITANCE OF MITOCHONDRIA PROTEIN 24, MITOCHONDRIAL"/>
    <property type="match status" value="1"/>
</dbReference>
<keyword evidence="2" id="KW-1185">Reference proteome</keyword>
<reference evidence="2" key="1">
    <citation type="submission" date="2019-07" db="EMBL/GenBank/DDBJ databases">
        <title>Bacillus alkalisoli sp. nov. isolated from saline soil.</title>
        <authorList>
            <person name="Sun J.-Q."/>
            <person name="Xu L."/>
        </authorList>
    </citation>
    <scope>NUCLEOTIDE SEQUENCE [LARGE SCALE GENOMIC DNA]</scope>
    <source>
        <strain evidence="2">M4U3P1</strain>
    </source>
</reference>
<dbReference type="AlphaFoldDB" id="A0A859FCQ8"/>
<dbReference type="KEGG" id="psua:FLK61_25055"/>
<dbReference type="Proteomes" id="UP000318138">
    <property type="component" value="Chromosome"/>
</dbReference>
<dbReference type="RefSeq" id="WP_176008089.1">
    <property type="nucleotide sequence ID" value="NZ_CP041372.2"/>
</dbReference>
<name>A0A859FCQ8_9BACI</name>
<gene>
    <name evidence="1" type="ORF">FLK61_25055</name>
</gene>